<dbReference type="RefSeq" id="WP_102772608.1">
    <property type="nucleotide sequence ID" value="NZ_POQS01000002.1"/>
</dbReference>
<sequence length="244" mass="27418">MKYATEVLDLLGTYPKRDFRMMEIVNYILGDNKNRQVREAARKAVTRVLQAMESGGSLVRIAPIHERGGYATYRLKSYAIPDDAPGEDRIASVLGDLSPEALARIRAHAKSQKLPDPYHAFMKQKTRSAGRGIGFELTFAEWWEFWQDHYHLRGSGPNDLCMGRYGDTGPYAVGNIYLTTIRGNMADYVGSAKKEADVANLTSRRRAELIAMAEAVANRPPPQYTYEQVQAMLKLGIPFELRAT</sequence>
<dbReference type="EMBL" id="POQS01000002">
    <property type="protein sequence ID" value="PND34544.1"/>
    <property type="molecule type" value="Genomic_DNA"/>
</dbReference>
<keyword evidence="2" id="KW-1185">Reference proteome</keyword>
<proteinExistence type="predicted"/>
<name>A0A2N8KM62_9BURK</name>
<dbReference type="AlphaFoldDB" id="A0A2N8KM62"/>
<organism evidence="1 2">
    <name type="scientific">Achromobacter pulmonis</name>
    <dbReference type="NCBI Taxonomy" id="1389932"/>
    <lineage>
        <taxon>Bacteria</taxon>
        <taxon>Pseudomonadati</taxon>
        <taxon>Pseudomonadota</taxon>
        <taxon>Betaproteobacteria</taxon>
        <taxon>Burkholderiales</taxon>
        <taxon>Alcaligenaceae</taxon>
        <taxon>Achromobacter</taxon>
    </lineage>
</organism>
<accession>A0A2N8KM62</accession>
<gene>
    <name evidence="1" type="ORF">C1I89_10190</name>
</gene>
<protein>
    <submittedName>
        <fullName evidence="1">Uncharacterized protein</fullName>
    </submittedName>
</protein>
<reference evidence="1 2" key="1">
    <citation type="submission" date="2018-01" db="EMBL/GenBank/DDBJ databases">
        <title>The draft genome of an aniline degradation strain ANB-1.</title>
        <authorList>
            <person name="Zhang L."/>
            <person name="Jiang J."/>
        </authorList>
    </citation>
    <scope>NUCLEOTIDE SEQUENCE [LARGE SCALE GENOMIC DNA]</scope>
    <source>
        <strain evidence="1 2">ANB-1</strain>
    </source>
</reference>
<evidence type="ECO:0000313" key="2">
    <source>
        <dbReference type="Proteomes" id="UP000235994"/>
    </source>
</evidence>
<dbReference type="Proteomes" id="UP000235994">
    <property type="component" value="Unassembled WGS sequence"/>
</dbReference>
<evidence type="ECO:0000313" key="1">
    <source>
        <dbReference type="EMBL" id="PND34544.1"/>
    </source>
</evidence>
<comment type="caution">
    <text evidence="1">The sequence shown here is derived from an EMBL/GenBank/DDBJ whole genome shotgun (WGS) entry which is preliminary data.</text>
</comment>